<dbReference type="Gene3D" id="3.40.30.10">
    <property type="entry name" value="Glutaredoxin"/>
    <property type="match status" value="1"/>
</dbReference>
<dbReference type="EC" id="5.2.1.2" evidence="4"/>
<comment type="caution">
    <text evidence="4">The sequence shown here is derived from an EMBL/GenBank/DDBJ whole genome shotgun (WGS) entry which is preliminary data.</text>
</comment>
<accession>K6ZMP0</accession>
<feature type="domain" description="GST C-terminal" evidence="3">
    <location>
        <begin position="72"/>
        <end position="197"/>
    </location>
</feature>
<dbReference type="Gene3D" id="1.20.1050.10">
    <property type="match status" value="1"/>
</dbReference>
<dbReference type="SUPFAM" id="SSF52833">
    <property type="entry name" value="Thioredoxin-like"/>
    <property type="match status" value="1"/>
</dbReference>
<dbReference type="STRING" id="1121922.GCA_000428905_00990"/>
<name>K6ZMP0_9ALTE</name>
<sequence>MYLKQLDFDYVPVHLVKDGGQHRSHAYSSINPSMLVPTFVDDDEDIVLNQSLAIIEYLDDKYPNTPALLPTHALDKARVRALSQDIACDLQPVTNLRILQSLKSDFEASSEQTETWCVKWIEQGFSALEKRLVTRSGKYCFGYDITLADVCLIPQVYNALRFRVNMQRFPLIQKIYDNCNELEAFQKAKPEAQSDAA</sequence>
<dbReference type="InterPro" id="IPR004046">
    <property type="entry name" value="GST_C"/>
</dbReference>
<keyword evidence="5" id="KW-1185">Reference proteome</keyword>
<dbReference type="PANTHER" id="PTHR42673:SF21">
    <property type="entry name" value="GLUTATHIONE S-TRANSFERASE YFCF"/>
    <property type="match status" value="1"/>
</dbReference>
<dbReference type="GO" id="GO:0006559">
    <property type="term" value="P:L-phenylalanine catabolic process"/>
    <property type="evidence" value="ECO:0007669"/>
    <property type="project" value="TreeGrafter"/>
</dbReference>
<evidence type="ECO:0000313" key="4">
    <source>
        <dbReference type="EMBL" id="GAC30153.1"/>
    </source>
</evidence>
<dbReference type="InterPro" id="IPR004045">
    <property type="entry name" value="Glutathione_S-Trfase_N"/>
</dbReference>
<organism evidence="4 5">
    <name type="scientific">Brumicola pallidula DSM 14239 = ACAM 615</name>
    <dbReference type="NCBI Taxonomy" id="1121922"/>
    <lineage>
        <taxon>Bacteria</taxon>
        <taxon>Pseudomonadati</taxon>
        <taxon>Pseudomonadota</taxon>
        <taxon>Gammaproteobacteria</taxon>
        <taxon>Alteromonadales</taxon>
        <taxon>Alteromonadaceae</taxon>
        <taxon>Brumicola</taxon>
    </lineage>
</organism>
<dbReference type="PROSITE" id="PS50405">
    <property type="entry name" value="GST_CTER"/>
    <property type="match status" value="1"/>
</dbReference>
<gene>
    <name evidence="4" type="primary">maiA</name>
    <name evidence="4" type="ORF">GPAL_3305</name>
</gene>
<dbReference type="InterPro" id="IPR040079">
    <property type="entry name" value="Glutathione_S-Trfase"/>
</dbReference>
<protein>
    <submittedName>
        <fullName evidence="4">Maleylacetoacetate isomerase</fullName>
        <ecNumber evidence="4">5.2.1.2</ecNumber>
    </submittedName>
</protein>
<dbReference type="GO" id="GO:0004364">
    <property type="term" value="F:glutathione transferase activity"/>
    <property type="evidence" value="ECO:0007669"/>
    <property type="project" value="TreeGrafter"/>
</dbReference>
<dbReference type="InterPro" id="IPR036249">
    <property type="entry name" value="Thioredoxin-like_sf"/>
</dbReference>
<dbReference type="SFLD" id="SFLDG00358">
    <property type="entry name" value="Main_(cytGST)"/>
    <property type="match status" value="1"/>
</dbReference>
<dbReference type="GO" id="GO:0005737">
    <property type="term" value="C:cytoplasm"/>
    <property type="evidence" value="ECO:0007669"/>
    <property type="project" value="InterPro"/>
</dbReference>
<evidence type="ECO:0000256" key="1">
    <source>
        <dbReference type="ARBA" id="ARBA00010007"/>
    </source>
</evidence>
<dbReference type="GO" id="GO:0016034">
    <property type="term" value="F:maleylacetoacetate isomerase activity"/>
    <property type="evidence" value="ECO:0007669"/>
    <property type="project" value="UniProtKB-EC"/>
</dbReference>
<feature type="domain" description="GST N-terminal" evidence="2">
    <location>
        <begin position="1"/>
        <end position="66"/>
    </location>
</feature>
<evidence type="ECO:0000259" key="2">
    <source>
        <dbReference type="PROSITE" id="PS50404"/>
    </source>
</evidence>
<dbReference type="Proteomes" id="UP000006251">
    <property type="component" value="Unassembled WGS sequence"/>
</dbReference>
<dbReference type="FunFam" id="1.20.1050.10:FF:000010">
    <property type="entry name" value="Maleylacetoacetate isomerase isoform 1"/>
    <property type="match status" value="1"/>
</dbReference>
<dbReference type="NCBIfam" id="TIGR01262">
    <property type="entry name" value="maiA"/>
    <property type="match status" value="1"/>
</dbReference>
<dbReference type="InterPro" id="IPR005955">
    <property type="entry name" value="GST_Zeta"/>
</dbReference>
<proteinExistence type="inferred from homology"/>
<dbReference type="InterPro" id="IPR034330">
    <property type="entry name" value="GST_Zeta_C"/>
</dbReference>
<keyword evidence="4" id="KW-0413">Isomerase</keyword>
<dbReference type="SUPFAM" id="SSF47616">
    <property type="entry name" value="GST C-terminal domain-like"/>
    <property type="match status" value="1"/>
</dbReference>
<dbReference type="PANTHER" id="PTHR42673">
    <property type="entry name" value="MALEYLACETOACETATE ISOMERASE"/>
    <property type="match status" value="1"/>
</dbReference>
<dbReference type="CDD" id="cd03191">
    <property type="entry name" value="GST_C_Zeta"/>
    <property type="match status" value="1"/>
</dbReference>
<dbReference type="PROSITE" id="PS50404">
    <property type="entry name" value="GST_NTER"/>
    <property type="match status" value="1"/>
</dbReference>
<dbReference type="Pfam" id="PF13417">
    <property type="entry name" value="GST_N_3"/>
    <property type="match status" value="1"/>
</dbReference>
<comment type="similarity">
    <text evidence="1">Belongs to the GST superfamily. Zeta family.</text>
</comment>
<evidence type="ECO:0000259" key="3">
    <source>
        <dbReference type="PROSITE" id="PS50405"/>
    </source>
</evidence>
<dbReference type="InterPro" id="IPR010987">
    <property type="entry name" value="Glutathione-S-Trfase_C-like"/>
</dbReference>
<dbReference type="GO" id="GO:0006749">
    <property type="term" value="P:glutathione metabolic process"/>
    <property type="evidence" value="ECO:0007669"/>
    <property type="project" value="TreeGrafter"/>
</dbReference>
<dbReference type="EMBL" id="BAEQ01000053">
    <property type="protein sequence ID" value="GAC30153.1"/>
    <property type="molecule type" value="Genomic_DNA"/>
</dbReference>
<reference evidence="5" key="1">
    <citation type="journal article" date="2014" name="Environ. Microbiol.">
        <title>Comparative genomics of the marine bacterial genus Glaciecola reveals the high degree of genomic diversity and genomic characteristic for cold adaptation.</title>
        <authorList>
            <person name="Qin Q.L."/>
            <person name="Xie B.B."/>
            <person name="Yu Y."/>
            <person name="Shu Y.L."/>
            <person name="Rong J.C."/>
            <person name="Zhang Y.J."/>
            <person name="Zhao D.L."/>
            <person name="Chen X.L."/>
            <person name="Zhang X.Y."/>
            <person name="Chen B."/>
            <person name="Zhou B.C."/>
            <person name="Zhang Y.Z."/>
        </authorList>
    </citation>
    <scope>NUCLEOTIDE SEQUENCE [LARGE SCALE GENOMIC DNA]</scope>
    <source>
        <strain evidence="5">ACAM 615</strain>
    </source>
</reference>
<dbReference type="InterPro" id="IPR036282">
    <property type="entry name" value="Glutathione-S-Trfase_C_sf"/>
</dbReference>
<dbReference type="AlphaFoldDB" id="K6ZMP0"/>
<dbReference type="SFLD" id="SFLDS00019">
    <property type="entry name" value="Glutathione_Transferase_(cytos"/>
    <property type="match status" value="1"/>
</dbReference>
<dbReference type="Pfam" id="PF14497">
    <property type="entry name" value="GST_C_3"/>
    <property type="match status" value="1"/>
</dbReference>
<evidence type="ECO:0000313" key="5">
    <source>
        <dbReference type="Proteomes" id="UP000006251"/>
    </source>
</evidence>